<keyword evidence="7" id="KW-0547">Nucleotide-binding</keyword>
<dbReference type="GO" id="GO:0035556">
    <property type="term" value="P:intracellular signal transduction"/>
    <property type="evidence" value="ECO:0007669"/>
    <property type="project" value="InterPro"/>
</dbReference>
<dbReference type="PANTHER" id="PTHR45627">
    <property type="entry name" value="ADENYLATE CYCLASE TYPE 1"/>
    <property type="match status" value="1"/>
</dbReference>
<dbReference type="GO" id="GO:0046872">
    <property type="term" value="F:metal ion binding"/>
    <property type="evidence" value="ECO:0007669"/>
    <property type="project" value="UniProtKB-KW"/>
</dbReference>
<feature type="transmembrane region" description="Helical" evidence="15">
    <location>
        <begin position="161"/>
        <end position="179"/>
    </location>
</feature>
<dbReference type="Pfam" id="PF16214">
    <property type="entry name" value="AC_N"/>
    <property type="match status" value="1"/>
</dbReference>
<feature type="transmembrane region" description="Helical" evidence="15">
    <location>
        <begin position="276"/>
        <end position="301"/>
    </location>
</feature>
<dbReference type="EnsemblMetazoa" id="tetur22g00090.1">
    <property type="protein sequence ID" value="tetur22g00090.1"/>
    <property type="gene ID" value="tetur22g00090"/>
</dbReference>
<comment type="catalytic activity">
    <reaction evidence="1">
        <text>ATP = 3',5'-cyclic AMP + diphosphate</text>
        <dbReference type="Rhea" id="RHEA:15389"/>
        <dbReference type="ChEBI" id="CHEBI:30616"/>
        <dbReference type="ChEBI" id="CHEBI:33019"/>
        <dbReference type="ChEBI" id="CHEBI:58165"/>
        <dbReference type="EC" id="4.6.1.1"/>
    </reaction>
</comment>
<evidence type="ECO:0000256" key="15">
    <source>
        <dbReference type="SAM" id="Phobius"/>
    </source>
</evidence>
<dbReference type="CDD" id="cd07302">
    <property type="entry name" value="CHD"/>
    <property type="match status" value="2"/>
</dbReference>
<dbReference type="FunFam" id="3.30.70.1230:FF:000008">
    <property type="entry name" value="Adenylate cyclase type 9"/>
    <property type="match status" value="1"/>
</dbReference>
<evidence type="ECO:0000256" key="3">
    <source>
        <dbReference type="ARBA" id="ARBA00004141"/>
    </source>
</evidence>
<evidence type="ECO:0000256" key="5">
    <source>
        <dbReference type="ARBA" id="ARBA00022692"/>
    </source>
</evidence>
<reference evidence="18" key="1">
    <citation type="submission" date="2011-08" db="EMBL/GenBank/DDBJ databases">
        <authorList>
            <person name="Rombauts S."/>
        </authorList>
    </citation>
    <scope>NUCLEOTIDE SEQUENCE</scope>
    <source>
        <strain evidence="18">London</strain>
    </source>
</reference>
<comment type="cofactor">
    <cofactor evidence="2">
        <name>Mg(2+)</name>
        <dbReference type="ChEBI" id="CHEBI:18420"/>
    </cofactor>
</comment>
<dbReference type="EMBL" id="CAEY01000573">
    <property type="status" value="NOT_ANNOTATED_CDS"/>
    <property type="molecule type" value="Genomic_DNA"/>
</dbReference>
<dbReference type="GO" id="GO:0007193">
    <property type="term" value="P:adenylate cyclase-inhibiting G protein-coupled receptor signaling pathway"/>
    <property type="evidence" value="ECO:0007669"/>
    <property type="project" value="TreeGrafter"/>
</dbReference>
<feature type="domain" description="Guanylate cyclase" evidence="16">
    <location>
        <begin position="379"/>
        <end position="506"/>
    </location>
</feature>
<feature type="transmembrane region" description="Helical" evidence="15">
    <location>
        <begin position="762"/>
        <end position="781"/>
    </location>
</feature>
<evidence type="ECO:0000256" key="1">
    <source>
        <dbReference type="ARBA" id="ARBA00001593"/>
    </source>
</evidence>
<proteinExistence type="inferred from homology"/>
<accession>T1KUI6</accession>
<evidence type="ECO:0000256" key="6">
    <source>
        <dbReference type="ARBA" id="ARBA00022723"/>
    </source>
</evidence>
<dbReference type="InterPro" id="IPR001054">
    <property type="entry name" value="A/G_cyclase"/>
</dbReference>
<evidence type="ECO:0000256" key="13">
    <source>
        <dbReference type="ARBA" id="ARBA00023239"/>
    </source>
</evidence>
<dbReference type="PROSITE" id="PS50125">
    <property type="entry name" value="GUANYLATE_CYCLASE_2"/>
    <property type="match status" value="2"/>
</dbReference>
<feature type="transmembrane region" description="Helical" evidence="15">
    <location>
        <begin position="664"/>
        <end position="683"/>
    </location>
</feature>
<evidence type="ECO:0000256" key="12">
    <source>
        <dbReference type="ARBA" id="ARBA00023136"/>
    </source>
</evidence>
<dbReference type="STRING" id="32264.T1KUI6"/>
<keyword evidence="8" id="KW-0067">ATP-binding</keyword>
<feature type="transmembrane region" description="Helical" evidence="15">
    <location>
        <begin position="692"/>
        <end position="712"/>
    </location>
</feature>
<comment type="subcellular location">
    <subcellularLocation>
        <location evidence="3">Membrane</location>
        <topology evidence="3">Multi-pass membrane protein</topology>
    </subcellularLocation>
</comment>
<evidence type="ECO:0000256" key="14">
    <source>
        <dbReference type="RuleBase" id="RU000405"/>
    </source>
</evidence>
<keyword evidence="9" id="KW-0460">Magnesium</keyword>
<keyword evidence="6" id="KW-0479">Metal-binding</keyword>
<dbReference type="InterPro" id="IPR029787">
    <property type="entry name" value="Nucleotide_cyclase"/>
</dbReference>
<evidence type="ECO:0000256" key="9">
    <source>
        <dbReference type="ARBA" id="ARBA00022842"/>
    </source>
</evidence>
<dbReference type="PROSITE" id="PS00452">
    <property type="entry name" value="GUANYLATE_CYCLASE_1"/>
    <property type="match status" value="1"/>
</dbReference>
<dbReference type="InterPro" id="IPR032628">
    <property type="entry name" value="AC_N"/>
</dbReference>
<dbReference type="Proteomes" id="UP000015104">
    <property type="component" value="Unassembled WGS sequence"/>
</dbReference>
<dbReference type="GO" id="GO:0007189">
    <property type="term" value="P:adenylate cyclase-activating G protein-coupled receptor signaling pathway"/>
    <property type="evidence" value="ECO:0007669"/>
    <property type="project" value="TreeGrafter"/>
</dbReference>
<dbReference type="AlphaFoldDB" id="T1KUI6"/>
<feature type="transmembrane region" description="Helical" evidence="15">
    <location>
        <begin position="191"/>
        <end position="213"/>
    </location>
</feature>
<dbReference type="GO" id="GO:0005524">
    <property type="term" value="F:ATP binding"/>
    <property type="evidence" value="ECO:0007669"/>
    <property type="project" value="UniProtKB-KW"/>
</dbReference>
<evidence type="ECO:0000313" key="17">
    <source>
        <dbReference type="EnsemblMetazoa" id="tetur22g00090.1"/>
    </source>
</evidence>
<dbReference type="eggNOG" id="KOG3619">
    <property type="taxonomic scope" value="Eukaryota"/>
</dbReference>
<evidence type="ECO:0000256" key="4">
    <source>
        <dbReference type="ARBA" id="ARBA00012201"/>
    </source>
</evidence>
<dbReference type="GO" id="GO:0005886">
    <property type="term" value="C:plasma membrane"/>
    <property type="evidence" value="ECO:0007669"/>
    <property type="project" value="TreeGrafter"/>
</dbReference>
<keyword evidence="10 15" id="KW-1133">Transmembrane helix</keyword>
<keyword evidence="11" id="KW-0115">cAMP biosynthesis</keyword>
<evidence type="ECO:0000256" key="10">
    <source>
        <dbReference type="ARBA" id="ARBA00022989"/>
    </source>
</evidence>
<evidence type="ECO:0000256" key="8">
    <source>
        <dbReference type="ARBA" id="ARBA00022840"/>
    </source>
</evidence>
<feature type="transmembrane region" description="Helical" evidence="15">
    <location>
        <begin position="244"/>
        <end position="264"/>
    </location>
</feature>
<dbReference type="GO" id="GO:0004016">
    <property type="term" value="F:adenylate cyclase activity"/>
    <property type="evidence" value="ECO:0007669"/>
    <property type="project" value="UniProtKB-EC"/>
</dbReference>
<evidence type="ECO:0000256" key="11">
    <source>
        <dbReference type="ARBA" id="ARBA00022998"/>
    </source>
</evidence>
<protein>
    <recommendedName>
        <fullName evidence="4">adenylate cyclase</fullName>
        <ecNumber evidence="4">4.6.1.1</ecNumber>
    </recommendedName>
</protein>
<sequence>MLKKECSLVYQFGLFAFSHYIFFSRHFVFSRLAQWQTKERATFLQNQSLTKMPSNLDKMSPGLIHLTRIHSVRSSDSSGHGFDSLDSSFTDDHIDDRSWSWIYLKSEFTGKDSEKLFHKYQARLQHNFFMVLLLLNISFNLIAIAIYLWDKQVNTFPGEALMRGSALIVYFAFLILTCLEEQWLRPRFARIVAALTVLVAMIVSEHGGALFAVTGDKTVYPLQRIRPTFSIILTNHVFLPFPSRIYACIGTLVIVSLELLLTIISRAQSDCASTSIIRYAVADTIFYSLGAFIGFFLTFLLEIANRKAFLDHRSCVESKFKLDYEKEQQDSLLSSCLPRHLMDRVRNDIKLVIERKERSQRSRQKPFNELYVEKYKNVTILYADIVNSMLLAAKLSPNDLVETLNTLFGRFDESSERNDCLRIKLLGDCYYCVSGVPEYVENHALNCVRMGLEMIAIIKSVREETQVDVDMRIGVHSGMVLSGLLGLHKWQYDIFSKDSMIANEMEHTGVPGCVHVTQATLDLIPETERREFCIEERKHENGESTYLITPRVLPYNIRTSYGYRNGRQVFKNSVSMDSLTIANLQRTVLVESLQKYREMVKYVNDFLADTIDEMPLGKKALWLRQADINPIFLSFTQAFTKRYGTNLFQMERQFAIQTDPLFRYYLYCSGLICLSMVAIKTIIPNMPISSKLYWTFFVTVVIITGSLTYTFWTRQQLKYLVRVMIWFVITVWLLLCGTLDMIREDCMKDQKTTSLADCAFTWYYTFCLILALTSISLFLRINMWFKLALNLSALLIYITLSRLDCSVISILDSRTKWKYLAYESDLGHIYYILTVSIILHVIDRQIEYILRLGFQWTTRLEVERREALVMGEINRILLDNILPQHVAQRFLYSSFNGAQRYYHEAYDSIAVIFASIPNYAQFYTETNINEEGLKCLLLLNEIICDFDKLLADPSFARIEKIKTIGSTYMAASGLHPGRGSTDSDSSLEELNLNVLELVNFGTALMEALARINKDALQEFKLRIGISSGPVIAGVVGALKPQYDIWGDTVNVASRMDSYGVIGRINVTESVANILMQCSTLELECRGPVLIKGKGEMVTYLVKTPFDS</sequence>
<reference evidence="17" key="2">
    <citation type="submission" date="2015-06" db="UniProtKB">
        <authorList>
            <consortium name="EnsemblMetazoa"/>
        </authorList>
    </citation>
    <scope>IDENTIFICATION</scope>
</reference>
<name>T1KUI6_TETUR</name>
<dbReference type="InterPro" id="IPR018297">
    <property type="entry name" value="A/G_cyclase_CS"/>
</dbReference>
<dbReference type="Gene3D" id="3.30.70.1230">
    <property type="entry name" value="Nucleotide cyclase"/>
    <property type="match status" value="2"/>
</dbReference>
<feature type="transmembrane region" description="Helical" evidence="15">
    <location>
        <begin position="724"/>
        <end position="742"/>
    </location>
</feature>
<dbReference type="SMART" id="SM00044">
    <property type="entry name" value="CYCc"/>
    <property type="match status" value="2"/>
</dbReference>
<feature type="domain" description="Guanylate cyclase" evidence="16">
    <location>
        <begin position="910"/>
        <end position="1056"/>
    </location>
</feature>
<feature type="transmembrane region" description="Helical" evidence="15">
    <location>
        <begin position="12"/>
        <end position="30"/>
    </location>
</feature>
<dbReference type="EC" id="4.6.1.1" evidence="4"/>
<dbReference type="FunFam" id="3.30.70.1230:FF:000024">
    <property type="entry name" value="ACXA, isoform A"/>
    <property type="match status" value="1"/>
</dbReference>
<comment type="similarity">
    <text evidence="14">Belongs to the adenylyl cyclase class-4/guanylyl cyclase family.</text>
</comment>
<keyword evidence="13 14" id="KW-0456">Lyase</keyword>
<keyword evidence="18" id="KW-1185">Reference proteome</keyword>
<dbReference type="PANTHER" id="PTHR45627:SF12">
    <property type="entry name" value="ADENYLATE CYCLASE TYPE 2"/>
    <property type="match status" value="1"/>
</dbReference>
<keyword evidence="12 15" id="KW-0472">Membrane</keyword>
<dbReference type="SUPFAM" id="SSF55073">
    <property type="entry name" value="Nucleotide cyclase"/>
    <property type="match status" value="2"/>
</dbReference>
<dbReference type="GO" id="GO:0006171">
    <property type="term" value="P:cAMP biosynthetic process"/>
    <property type="evidence" value="ECO:0007669"/>
    <property type="project" value="UniProtKB-KW"/>
</dbReference>
<evidence type="ECO:0000256" key="2">
    <source>
        <dbReference type="ARBA" id="ARBA00001946"/>
    </source>
</evidence>
<organism evidence="17 18">
    <name type="scientific">Tetranychus urticae</name>
    <name type="common">Two-spotted spider mite</name>
    <dbReference type="NCBI Taxonomy" id="32264"/>
    <lineage>
        <taxon>Eukaryota</taxon>
        <taxon>Metazoa</taxon>
        <taxon>Ecdysozoa</taxon>
        <taxon>Arthropoda</taxon>
        <taxon>Chelicerata</taxon>
        <taxon>Arachnida</taxon>
        <taxon>Acari</taxon>
        <taxon>Acariformes</taxon>
        <taxon>Trombidiformes</taxon>
        <taxon>Prostigmata</taxon>
        <taxon>Eleutherengona</taxon>
        <taxon>Raphignathae</taxon>
        <taxon>Tetranychoidea</taxon>
        <taxon>Tetranychidae</taxon>
        <taxon>Tetranychus</taxon>
    </lineage>
</organism>
<dbReference type="HOGENOM" id="CLU_143088_0_0_1"/>
<evidence type="ECO:0000313" key="18">
    <source>
        <dbReference type="Proteomes" id="UP000015104"/>
    </source>
</evidence>
<evidence type="ECO:0000256" key="7">
    <source>
        <dbReference type="ARBA" id="ARBA00022741"/>
    </source>
</evidence>
<feature type="transmembrane region" description="Helical" evidence="15">
    <location>
        <begin position="128"/>
        <end position="149"/>
    </location>
</feature>
<evidence type="ECO:0000259" key="16">
    <source>
        <dbReference type="PROSITE" id="PS50125"/>
    </source>
</evidence>
<keyword evidence="5 15" id="KW-0812">Transmembrane</keyword>
<dbReference type="Pfam" id="PF00211">
    <property type="entry name" value="Guanylate_cyc"/>
    <property type="match status" value="2"/>
</dbReference>